<protein>
    <submittedName>
        <fullName evidence="1">Secreted protein</fullName>
    </submittedName>
</protein>
<name>A0A3B0Y0K6_9ZZZZ</name>
<dbReference type="EMBL" id="UOFK01000056">
    <property type="protein sequence ID" value="VAW74178.1"/>
    <property type="molecule type" value="Genomic_DNA"/>
</dbReference>
<sequence length="308" mass="33591">MELTPGSRLFISREHLPGCHNVGGGIAAVGSMGKQSHRFNLVLGAALLVGLIAAPVQAHDPVFGIGPHVLYKGGIEVASEVDTGKKGNQRETELGLELTYGLTGDWAAGVDLPYRFSKGGSEDASGTADVSVFTKYRFWRFDTLGAQESAAILAKVKFANGDEDKTPPVGSGSTDAILGLSYGYESRKWYRWASVRYRRNGENDDRLRRGDKLLVDLVGGIRPKPTGYLRPDTVWLLELNAEYGQRAEFRGSSLPNTGGKELFVSPGIFWTLRNFAVKAGVQIPVASNLHGNQNNSDYRARLILEWHL</sequence>
<dbReference type="Pfam" id="PF13557">
    <property type="entry name" value="Phenol_MetA_deg"/>
    <property type="match status" value="1"/>
</dbReference>
<dbReference type="AlphaFoldDB" id="A0A3B0Y0K6"/>
<organism evidence="1">
    <name type="scientific">hydrothermal vent metagenome</name>
    <dbReference type="NCBI Taxonomy" id="652676"/>
    <lineage>
        <taxon>unclassified sequences</taxon>
        <taxon>metagenomes</taxon>
        <taxon>ecological metagenomes</taxon>
    </lineage>
</organism>
<accession>A0A3B0Y0K6</accession>
<proteinExistence type="predicted"/>
<gene>
    <name evidence="1" type="ORF">MNBD_GAMMA13-747</name>
</gene>
<dbReference type="InterPro" id="IPR025737">
    <property type="entry name" value="FApF"/>
</dbReference>
<evidence type="ECO:0000313" key="1">
    <source>
        <dbReference type="EMBL" id="VAW74178.1"/>
    </source>
</evidence>
<reference evidence="1" key="1">
    <citation type="submission" date="2018-06" db="EMBL/GenBank/DDBJ databases">
        <authorList>
            <person name="Zhirakovskaya E."/>
        </authorList>
    </citation>
    <scope>NUCLEOTIDE SEQUENCE</scope>
</reference>